<proteinExistence type="predicted"/>
<gene>
    <name evidence="2" type="ORF">NE863_10470</name>
</gene>
<dbReference type="EMBL" id="CP098807">
    <property type="protein sequence ID" value="USJ21749.1"/>
    <property type="molecule type" value="Genomic_DNA"/>
</dbReference>
<dbReference type="RefSeq" id="WP_089043519.1">
    <property type="nucleotide sequence ID" value="NZ_CP098807.1"/>
</dbReference>
<dbReference type="Proteomes" id="UP001055460">
    <property type="component" value="Chromosome"/>
</dbReference>
<protein>
    <submittedName>
        <fullName evidence="2">Uncharacterized protein</fullName>
    </submittedName>
</protein>
<organism evidence="2 3">
    <name type="scientific">Ensifer adhaerens</name>
    <name type="common">Sinorhizobium morelense</name>
    <dbReference type="NCBI Taxonomy" id="106592"/>
    <lineage>
        <taxon>Bacteria</taxon>
        <taxon>Pseudomonadati</taxon>
        <taxon>Pseudomonadota</taxon>
        <taxon>Alphaproteobacteria</taxon>
        <taxon>Hyphomicrobiales</taxon>
        <taxon>Rhizobiaceae</taxon>
        <taxon>Sinorhizobium/Ensifer group</taxon>
        <taxon>Ensifer</taxon>
    </lineage>
</organism>
<feature type="region of interest" description="Disordered" evidence="1">
    <location>
        <begin position="106"/>
        <end position="127"/>
    </location>
</feature>
<dbReference type="OrthoDB" id="8366481at2"/>
<evidence type="ECO:0000313" key="2">
    <source>
        <dbReference type="EMBL" id="USJ21749.1"/>
    </source>
</evidence>
<accession>A0A9Q8Y5X9</accession>
<evidence type="ECO:0000256" key="1">
    <source>
        <dbReference type="SAM" id="MobiDB-lite"/>
    </source>
</evidence>
<evidence type="ECO:0000313" key="3">
    <source>
        <dbReference type="Proteomes" id="UP001055460"/>
    </source>
</evidence>
<name>A0A9Q8Y5X9_ENSAD</name>
<dbReference type="AlphaFoldDB" id="A0A9Q8Y5X9"/>
<reference evidence="2" key="1">
    <citation type="submission" date="2022-06" db="EMBL/GenBank/DDBJ databases">
        <title>Physiological and biochemical characterization and genomic elucidation of a strain of the genus Ensifer adhaerens M8 that combines arsenic oxidation and chromium reduction.</title>
        <authorList>
            <person name="Li X."/>
            <person name="Yu c."/>
        </authorList>
    </citation>
    <scope>NUCLEOTIDE SEQUENCE</scope>
    <source>
        <strain evidence="2">M8</strain>
    </source>
</reference>
<sequence length="127" mass="13970">MSSAEQHPLIPSDLAMLDGVLRRAGFHQHVDLDDQESLRLAAVFLIGRFQAGVITADALLCELQGRSGQRTPRQIETANLEQWENDGGAPQRRSAVTRYTGARRLPWPEAVPPRDLASFARKGPKSG</sequence>